<dbReference type="PROSITE" id="PS51257">
    <property type="entry name" value="PROKAR_LIPOPROTEIN"/>
    <property type="match status" value="1"/>
</dbReference>
<evidence type="ECO:0000313" key="3">
    <source>
        <dbReference type="EMBL" id="SDP69490.1"/>
    </source>
</evidence>
<proteinExistence type="predicted"/>
<protein>
    <recommendedName>
        <fullName evidence="5">Lipoprotein</fullName>
    </recommendedName>
</protein>
<dbReference type="EMBL" id="LT629711">
    <property type="protein sequence ID" value="SDP69490.1"/>
    <property type="molecule type" value="Genomic_DNA"/>
</dbReference>
<feature type="region of interest" description="Disordered" evidence="1">
    <location>
        <begin position="43"/>
        <end position="72"/>
    </location>
</feature>
<organism evidence="3 4">
    <name type="scientific">Pedococcus dokdonensis</name>
    <dbReference type="NCBI Taxonomy" id="443156"/>
    <lineage>
        <taxon>Bacteria</taxon>
        <taxon>Bacillati</taxon>
        <taxon>Actinomycetota</taxon>
        <taxon>Actinomycetes</taxon>
        <taxon>Micrococcales</taxon>
        <taxon>Intrasporangiaceae</taxon>
        <taxon>Pedococcus</taxon>
    </lineage>
</organism>
<reference evidence="4" key="1">
    <citation type="submission" date="2016-10" db="EMBL/GenBank/DDBJ databases">
        <authorList>
            <person name="Varghese N."/>
            <person name="Submissions S."/>
        </authorList>
    </citation>
    <scope>NUCLEOTIDE SEQUENCE [LARGE SCALE GENOMIC DNA]</scope>
    <source>
        <strain evidence="4">DSM 22329</strain>
    </source>
</reference>
<sequence length="193" mass="20021">MKLQHHARATTAAGALAALAAATLLSACGSDTPGAGGNVTVTVTPTVTAKPPSGSKTSSAPKTPKSDVKGRDYDYGVVTKTGDVGGVGFIELDRWTWKKLDDAKLAKDGVPLDPFKGKVPYENQNAKLTYTIPLADGVRILYHHCIAADQPLQTKSVDAAALKGLADRENTVLVQIDDQGAATTIQNIPGCPG</sequence>
<evidence type="ECO:0000313" key="4">
    <source>
        <dbReference type="Proteomes" id="UP000199077"/>
    </source>
</evidence>
<keyword evidence="4" id="KW-1185">Reference proteome</keyword>
<accession>A0A1H0UTI4</accession>
<evidence type="ECO:0008006" key="5">
    <source>
        <dbReference type="Google" id="ProtNLM"/>
    </source>
</evidence>
<dbReference type="OrthoDB" id="4871305at2"/>
<gene>
    <name evidence="3" type="ORF">SAMN04489867_3498</name>
</gene>
<dbReference type="Proteomes" id="UP000199077">
    <property type="component" value="Chromosome I"/>
</dbReference>
<feature type="compositionally biased region" description="Low complexity" evidence="1">
    <location>
        <begin position="43"/>
        <end position="63"/>
    </location>
</feature>
<keyword evidence="2" id="KW-0732">Signal</keyword>
<name>A0A1H0UTI4_9MICO</name>
<dbReference type="STRING" id="443156.SAMN04489867_3498"/>
<feature type="signal peptide" evidence="2">
    <location>
        <begin position="1"/>
        <end position="27"/>
    </location>
</feature>
<evidence type="ECO:0000256" key="1">
    <source>
        <dbReference type="SAM" id="MobiDB-lite"/>
    </source>
</evidence>
<dbReference type="AlphaFoldDB" id="A0A1H0UTI4"/>
<dbReference type="RefSeq" id="WP_091788392.1">
    <property type="nucleotide sequence ID" value="NZ_LT629711.1"/>
</dbReference>
<evidence type="ECO:0000256" key="2">
    <source>
        <dbReference type="SAM" id="SignalP"/>
    </source>
</evidence>
<feature type="chain" id="PRO_5038530942" description="Lipoprotein" evidence="2">
    <location>
        <begin position="28"/>
        <end position="193"/>
    </location>
</feature>